<dbReference type="Pfam" id="PF03625">
    <property type="entry name" value="DUF302"/>
    <property type="match status" value="1"/>
</dbReference>
<evidence type="ECO:0000313" key="3">
    <source>
        <dbReference type="Proteomes" id="UP000502699"/>
    </source>
</evidence>
<organism evidence="2 3">
    <name type="scientific">Caldichromatium japonicum</name>
    <dbReference type="NCBI Taxonomy" id="2699430"/>
    <lineage>
        <taxon>Bacteria</taxon>
        <taxon>Pseudomonadati</taxon>
        <taxon>Pseudomonadota</taxon>
        <taxon>Gammaproteobacteria</taxon>
        <taxon>Chromatiales</taxon>
        <taxon>Chromatiaceae</taxon>
        <taxon>Caldichromatium</taxon>
    </lineage>
</organism>
<proteinExistence type="predicted"/>
<dbReference type="EMBL" id="CP048029">
    <property type="protein sequence ID" value="QIK37038.1"/>
    <property type="molecule type" value="Genomic_DNA"/>
</dbReference>
<gene>
    <name evidence="2" type="ORF">GWK36_02380</name>
</gene>
<dbReference type="CDD" id="cd14793">
    <property type="entry name" value="DUF302_like"/>
    <property type="match status" value="1"/>
</dbReference>
<dbReference type="InterPro" id="IPR005180">
    <property type="entry name" value="DUF302"/>
</dbReference>
<reference evidence="3" key="1">
    <citation type="submission" date="2020-01" db="EMBL/GenBank/DDBJ databases">
        <title>Caldichromatium gen. nov., sp. nov., a thermophilic purple sulfur bacterium member of the family Chromatiaceae isolated from Nakabusa hot spring, Japan.</title>
        <authorList>
            <person name="Saini M.K."/>
            <person name="Hanada S."/>
            <person name="Tank M."/>
        </authorList>
    </citation>
    <scope>NUCLEOTIDE SEQUENCE [LARGE SCALE GENOMIC DNA]</scope>
    <source>
        <strain evidence="3">No.7</strain>
    </source>
</reference>
<dbReference type="KEGG" id="cjap:GWK36_02380"/>
<feature type="domain" description="DUF302" evidence="1">
    <location>
        <begin position="41"/>
        <end position="102"/>
    </location>
</feature>
<dbReference type="Proteomes" id="UP000502699">
    <property type="component" value="Chromosome"/>
</dbReference>
<accession>A0A6G7VB08</accession>
<protein>
    <submittedName>
        <fullName evidence="2">DUF302 domain-containing protein</fullName>
    </submittedName>
</protein>
<keyword evidence="3" id="KW-1185">Reference proteome</keyword>
<dbReference type="InterPro" id="IPR035923">
    <property type="entry name" value="TT1751-like_sf"/>
</dbReference>
<dbReference type="SUPFAM" id="SSF103247">
    <property type="entry name" value="TT1751-like"/>
    <property type="match status" value="1"/>
</dbReference>
<dbReference type="AlphaFoldDB" id="A0A6G7VB08"/>
<dbReference type="Gene3D" id="3.30.310.70">
    <property type="entry name" value="TT1751-like domain"/>
    <property type="match status" value="1"/>
</dbReference>
<evidence type="ECO:0000313" key="2">
    <source>
        <dbReference type="EMBL" id="QIK37038.1"/>
    </source>
</evidence>
<evidence type="ECO:0000259" key="1">
    <source>
        <dbReference type="Pfam" id="PF03625"/>
    </source>
</evidence>
<dbReference type="RefSeq" id="WP_166269767.1">
    <property type="nucleotide sequence ID" value="NZ_CP048029.1"/>
</dbReference>
<name>A0A6G7VB08_9GAMM</name>
<sequence>MNRQQDLYIVESDKGVEQFINDFAAVVRKYDFVINNADTMNMRETFRKHGGEVPDSFDLHMIQVCKPTKADKSLTFNPERAVLMPKFVMVFSRGDKTQIRYLSYGLEDIAEIVPDDPAFPASLAETFAKIRTMIDEAR</sequence>